<gene>
    <name evidence="5" type="ORF">EDD62_0958</name>
</gene>
<accession>A0A3N5BKB0</accession>
<feature type="region of interest" description="Disordered" evidence="2">
    <location>
        <begin position="353"/>
        <end position="404"/>
    </location>
</feature>
<feature type="compositionally biased region" description="Basic and acidic residues" evidence="2">
    <location>
        <begin position="365"/>
        <end position="377"/>
    </location>
</feature>
<dbReference type="InterPro" id="IPR050922">
    <property type="entry name" value="LytR/CpsA/Psr_CW_biosynth"/>
</dbReference>
<name>A0A3N5BKB0_9BACL</name>
<feature type="compositionally biased region" description="Acidic residues" evidence="2">
    <location>
        <begin position="353"/>
        <end position="364"/>
    </location>
</feature>
<organism evidence="5 6">
    <name type="scientific">Abyssicoccus albus</name>
    <dbReference type="NCBI Taxonomy" id="1817405"/>
    <lineage>
        <taxon>Bacteria</taxon>
        <taxon>Bacillati</taxon>
        <taxon>Bacillota</taxon>
        <taxon>Bacilli</taxon>
        <taxon>Bacillales</taxon>
        <taxon>Abyssicoccaceae</taxon>
    </lineage>
</organism>
<evidence type="ECO:0000256" key="1">
    <source>
        <dbReference type="ARBA" id="ARBA00006068"/>
    </source>
</evidence>
<feature type="domain" description="Cell envelope-related transcriptional attenuator" evidence="4">
    <location>
        <begin position="86"/>
        <end position="233"/>
    </location>
</feature>
<comment type="caution">
    <text evidence="5">The sequence shown here is derived from an EMBL/GenBank/DDBJ whole genome shotgun (WGS) entry which is preliminary data.</text>
</comment>
<comment type="similarity">
    <text evidence="1">Belongs to the LytR/CpsA/Psr (LCP) family.</text>
</comment>
<keyword evidence="3" id="KW-0812">Transmembrane</keyword>
<evidence type="ECO:0000313" key="6">
    <source>
        <dbReference type="Proteomes" id="UP000277108"/>
    </source>
</evidence>
<sequence>MNKTIRYTLYIICYLLIIIPIVHFANLYFTTGSAVDNSFGGIERNKSDLRDNKVEPTKDSINILLLGIDYSESRQEAHNQSIDRSRTDSIILVTLDNEDQEVRMTNIPRDTFAFMKEQNFFDKITHAHAYGGPEASMDSVESLLNVPVDYYARVNMKAVVEIVDELGGIEYDVPFDMDEPNSMDKGRIELEEGFQQLDGEETLAIARSRKYDGDLARGARQVDVVQKIIEKAKSTGALDNMDEILEIIQDNSQHNFSFKEIQSLASYYAFNTVDFKKEQLEGDNYQPGNVYYYKPDPESLYTLSKKIRKDIHMDKPNPLDFINIRIQDYVYPYYFVTPEQHEYVPEALPEEIEEDFPLEEAEEAFEPKVYEEPKEESVESIEAVPESEGETYEETESESENRTY</sequence>
<dbReference type="NCBIfam" id="TIGR00350">
    <property type="entry name" value="lytR_cpsA_psr"/>
    <property type="match status" value="1"/>
</dbReference>
<evidence type="ECO:0000256" key="2">
    <source>
        <dbReference type="SAM" id="MobiDB-lite"/>
    </source>
</evidence>
<evidence type="ECO:0000259" key="4">
    <source>
        <dbReference type="Pfam" id="PF03816"/>
    </source>
</evidence>
<keyword evidence="6" id="KW-1185">Reference proteome</keyword>
<dbReference type="PANTHER" id="PTHR33392">
    <property type="entry name" value="POLYISOPRENYL-TEICHOIC ACID--PEPTIDOGLYCAN TEICHOIC ACID TRANSFERASE TAGU"/>
    <property type="match status" value="1"/>
</dbReference>
<feature type="transmembrane region" description="Helical" evidence="3">
    <location>
        <begin position="7"/>
        <end position="29"/>
    </location>
</feature>
<dbReference type="InterPro" id="IPR004474">
    <property type="entry name" value="LytR_CpsA_psr"/>
</dbReference>
<feature type="compositionally biased region" description="Acidic residues" evidence="2">
    <location>
        <begin position="385"/>
        <end position="398"/>
    </location>
</feature>
<dbReference type="EMBL" id="RKRK01000002">
    <property type="protein sequence ID" value="RPF58314.1"/>
    <property type="molecule type" value="Genomic_DNA"/>
</dbReference>
<keyword evidence="3" id="KW-0472">Membrane</keyword>
<dbReference type="Proteomes" id="UP000277108">
    <property type="component" value="Unassembled WGS sequence"/>
</dbReference>
<keyword evidence="3" id="KW-1133">Transmembrane helix</keyword>
<dbReference type="Gene3D" id="3.40.630.190">
    <property type="entry name" value="LCP protein"/>
    <property type="match status" value="1"/>
</dbReference>
<dbReference type="OrthoDB" id="27330at2"/>
<dbReference type="Pfam" id="PF03816">
    <property type="entry name" value="LytR_cpsA_psr"/>
    <property type="match status" value="1"/>
</dbReference>
<proteinExistence type="inferred from homology"/>
<reference evidence="5 6" key="1">
    <citation type="submission" date="2018-11" db="EMBL/GenBank/DDBJ databases">
        <title>Genomic Encyclopedia of Type Strains, Phase IV (KMG-IV): sequencing the most valuable type-strain genomes for metagenomic binning, comparative biology and taxonomic classification.</title>
        <authorList>
            <person name="Goeker M."/>
        </authorList>
    </citation>
    <scope>NUCLEOTIDE SEQUENCE [LARGE SCALE GENOMIC DNA]</scope>
    <source>
        <strain evidence="5 6">DSM 29158</strain>
    </source>
</reference>
<evidence type="ECO:0000256" key="3">
    <source>
        <dbReference type="SAM" id="Phobius"/>
    </source>
</evidence>
<dbReference type="RefSeq" id="WP_123807729.1">
    <property type="nucleotide sequence ID" value="NZ_RKRK01000002.1"/>
</dbReference>
<dbReference type="AlphaFoldDB" id="A0A3N5BKB0"/>
<protein>
    <submittedName>
        <fullName evidence="5">LytR family transcriptional attenuator</fullName>
    </submittedName>
</protein>
<dbReference type="PANTHER" id="PTHR33392:SF3">
    <property type="entry name" value="POLYISOPRENYL-TEICHOIC ACID--PEPTIDOGLYCAN TEICHOIC ACID TRANSFERASE TAGT"/>
    <property type="match status" value="1"/>
</dbReference>
<evidence type="ECO:0000313" key="5">
    <source>
        <dbReference type="EMBL" id="RPF58314.1"/>
    </source>
</evidence>